<dbReference type="GO" id="GO:0008757">
    <property type="term" value="F:S-adenosylmethionine-dependent methyltransferase activity"/>
    <property type="evidence" value="ECO:0007669"/>
    <property type="project" value="UniProtKB-ARBA"/>
</dbReference>
<dbReference type="OrthoDB" id="62495at2759"/>
<organism evidence="2 3">
    <name type="scientific">Pseudolycoriella hygida</name>
    <dbReference type="NCBI Taxonomy" id="35572"/>
    <lineage>
        <taxon>Eukaryota</taxon>
        <taxon>Metazoa</taxon>
        <taxon>Ecdysozoa</taxon>
        <taxon>Arthropoda</taxon>
        <taxon>Hexapoda</taxon>
        <taxon>Insecta</taxon>
        <taxon>Pterygota</taxon>
        <taxon>Neoptera</taxon>
        <taxon>Endopterygota</taxon>
        <taxon>Diptera</taxon>
        <taxon>Nematocera</taxon>
        <taxon>Sciaroidea</taxon>
        <taxon>Sciaridae</taxon>
        <taxon>Pseudolycoriella</taxon>
    </lineage>
</organism>
<dbReference type="InterPro" id="IPR011990">
    <property type="entry name" value="TPR-like_helical_dom_sf"/>
</dbReference>
<dbReference type="PANTHER" id="PTHR47111:SF1">
    <property type="entry name" value="SET AND MYND DOMAIN-CONTAINING PROTEIN 4"/>
    <property type="match status" value="1"/>
</dbReference>
<gene>
    <name evidence="2" type="primary">smyd4_12</name>
    <name evidence="2" type="ORF">Bhyg_04694</name>
</gene>
<dbReference type="Gene3D" id="6.10.140.2220">
    <property type="match status" value="1"/>
</dbReference>
<dbReference type="EMBL" id="WJQU01000001">
    <property type="protein sequence ID" value="KAJ6649459.1"/>
    <property type="molecule type" value="Genomic_DNA"/>
</dbReference>
<evidence type="ECO:0000313" key="3">
    <source>
        <dbReference type="Proteomes" id="UP001151699"/>
    </source>
</evidence>
<reference evidence="2" key="1">
    <citation type="submission" date="2022-07" db="EMBL/GenBank/DDBJ databases">
        <authorList>
            <person name="Trinca V."/>
            <person name="Uliana J.V.C."/>
            <person name="Torres T.T."/>
            <person name="Ward R.J."/>
            <person name="Monesi N."/>
        </authorList>
    </citation>
    <scope>NUCLEOTIDE SEQUENCE</scope>
    <source>
        <strain evidence="2">HSMRA1968</strain>
        <tissue evidence="2">Whole embryos</tissue>
    </source>
</reference>
<dbReference type="SUPFAM" id="SSF82199">
    <property type="entry name" value="SET domain"/>
    <property type="match status" value="1"/>
</dbReference>
<dbReference type="GO" id="GO:0008276">
    <property type="term" value="F:protein methyltransferase activity"/>
    <property type="evidence" value="ECO:0007669"/>
    <property type="project" value="UniProtKB-ARBA"/>
</dbReference>
<dbReference type="Gene3D" id="1.25.40.10">
    <property type="entry name" value="Tetratricopeptide repeat domain"/>
    <property type="match status" value="1"/>
</dbReference>
<dbReference type="Gene3D" id="2.170.270.10">
    <property type="entry name" value="SET domain"/>
    <property type="match status" value="1"/>
</dbReference>
<dbReference type="InterPro" id="IPR046341">
    <property type="entry name" value="SET_dom_sf"/>
</dbReference>
<dbReference type="PROSITE" id="PS50280">
    <property type="entry name" value="SET"/>
    <property type="match status" value="1"/>
</dbReference>
<keyword evidence="3" id="KW-1185">Reference proteome</keyword>
<accession>A0A9Q0NH91</accession>
<sequence>MNAFKFLLKKSPKSSTLTKLYYEEGSSFFQQKKYVEALISYNKCLVHAKSNPVDLANGFTGRSAVYFVMKNFEKCLQNIKLAREQNILENDMRLDDREARCKEYLKIETKDTECTYKLSNAPNPRIPFLVSGLELSQNDKFGRYIKTSRDLRPGEVIAIEEPSLRFIDLKANIFYKYRRCFNCFKSNELNLLPGSHEVMTCSQTCYDSIKDRDFDSEALIEGDLSWKVLKMIQLKNKSLAVAGDIDSLTNHYYSPTKTIFNFDFNSLPLNETKKVLLKCTVSLIGGTTGRTDDNVDAFKHLIGSYSNQRREFLVTFVEHMMNVCQKTQFSLNTFDESLGQWVKVGNCLLPFGGLLNHSCDPNVFWISLDGKFVFIVTKPIKADEQLFICYRKTFLREGLTERRKSLLAQYGFVCDCEACHGNYGMGKTEETPDDNLGSEQFTDIESIDAEVARNWEQIETKFGKESPHRIAGMIAKNKFLLEIARSKIILHVS</sequence>
<name>A0A9Q0NH91_9DIPT</name>
<dbReference type="PANTHER" id="PTHR47111">
    <property type="entry name" value="BCDNA.LD29892"/>
    <property type="match status" value="1"/>
</dbReference>
<evidence type="ECO:0000313" key="2">
    <source>
        <dbReference type="EMBL" id="KAJ6649459.1"/>
    </source>
</evidence>
<dbReference type="InterPro" id="IPR019734">
    <property type="entry name" value="TPR_rpt"/>
</dbReference>
<dbReference type="AlphaFoldDB" id="A0A9Q0NH91"/>
<dbReference type="Pfam" id="PF00856">
    <property type="entry name" value="SET"/>
    <property type="match status" value="1"/>
</dbReference>
<dbReference type="SMART" id="SM00028">
    <property type="entry name" value="TPR"/>
    <property type="match status" value="2"/>
</dbReference>
<dbReference type="GO" id="GO:0008170">
    <property type="term" value="F:N-methyltransferase activity"/>
    <property type="evidence" value="ECO:0007669"/>
    <property type="project" value="UniProtKB-ARBA"/>
</dbReference>
<feature type="domain" description="SET" evidence="1">
    <location>
        <begin position="131"/>
        <end position="391"/>
    </location>
</feature>
<protein>
    <submittedName>
        <fullName evidence="2">SET and MYND domain-containing protein 4</fullName>
    </submittedName>
</protein>
<dbReference type="SUPFAM" id="SSF48452">
    <property type="entry name" value="TPR-like"/>
    <property type="match status" value="1"/>
</dbReference>
<dbReference type="SMART" id="SM00317">
    <property type="entry name" value="SET"/>
    <property type="match status" value="1"/>
</dbReference>
<dbReference type="InterPro" id="IPR001214">
    <property type="entry name" value="SET_dom"/>
</dbReference>
<proteinExistence type="predicted"/>
<dbReference type="Proteomes" id="UP001151699">
    <property type="component" value="Chromosome A"/>
</dbReference>
<evidence type="ECO:0000259" key="1">
    <source>
        <dbReference type="PROSITE" id="PS50280"/>
    </source>
</evidence>
<dbReference type="Gene3D" id="1.10.220.160">
    <property type="match status" value="1"/>
</dbReference>
<comment type="caution">
    <text evidence="2">The sequence shown here is derived from an EMBL/GenBank/DDBJ whole genome shotgun (WGS) entry which is preliminary data.</text>
</comment>